<feature type="transmembrane region" description="Helical" evidence="6">
    <location>
        <begin position="615"/>
        <end position="641"/>
    </location>
</feature>
<dbReference type="Pfam" id="PF12698">
    <property type="entry name" value="ABC2_membrane_3"/>
    <property type="match status" value="1"/>
</dbReference>
<sequence length="709" mass="80634">MKNIVSIFTSDIRRIVKNRSALIIVIGLAFLPSLYAWFNILSSWDPYGNTDAIKIAVVNQDKGSSINGESFNIGNDIVHSLKNNEQMGWTFVTEEEATHGVEHGDYYASILIDEDFSEKISTVITDDPVKPEVIYTVNEKINAIAPKITSSGVSSLVEIISSNFVKEANKVIFKTFNDLGIELEENLPTIEKIFNFIFEIEKEFPKIIEDVNKGSQKIDEYQQIVSDMNEHLDEVNAVLGNYYSTAVDLNEKVTKYEDWFNTISGSLNINYETLNSYLQESQSFLEQMESGELPIEELTAKKEEQMEGITSKISTIEQTVSILEAVQNWSNTSLFQEEIDQLQSLNTLLTMQLQTLESLEGQLTEENLKDFMDNEQKIKPIIQELSDNFDETTLKDLESAFQKGTETADKMMDYLQTGKELVPQAEERLGSAQQQLNALDKQLTTIEEELPYYQESLQSIADKIRTFQAEYDLLEIIELLKNNYEEESDYFANPILLKENKLFPIPNYGSAMSPFFTTLSLWVGGLILVSVLTVEVHVERRMKAGEVYFGRLFTFLTIAIMQAVIVSLGDIFLLKTYVVDKFWFVIFSIFISLVFMTIIYTLVSVFGNIGKALSIILLVLQLASSGGTFPVQLVPKVFQYFHPLMPFTYAISMMREAVGGILWGVVIEDLLYLSIFPTIMILMGIFLKKPINKHTRKMIKKARESRLMA</sequence>
<evidence type="ECO:0000259" key="7">
    <source>
        <dbReference type="Pfam" id="PF12698"/>
    </source>
</evidence>
<evidence type="ECO:0000256" key="2">
    <source>
        <dbReference type="ARBA" id="ARBA00022692"/>
    </source>
</evidence>
<dbReference type="EMBL" id="CP129013">
    <property type="protein sequence ID" value="WLR41788.1"/>
    <property type="molecule type" value="Genomic_DNA"/>
</dbReference>
<dbReference type="InterPro" id="IPR013525">
    <property type="entry name" value="ABC2_TM"/>
</dbReference>
<feature type="transmembrane region" description="Helical" evidence="6">
    <location>
        <begin position="661"/>
        <end position="687"/>
    </location>
</feature>
<organism evidence="8 9">
    <name type="scientific">Bacillus carboniphilus</name>
    <dbReference type="NCBI Taxonomy" id="86663"/>
    <lineage>
        <taxon>Bacteria</taxon>
        <taxon>Bacillati</taxon>
        <taxon>Bacillota</taxon>
        <taxon>Bacilli</taxon>
        <taxon>Bacillales</taxon>
        <taxon>Bacillaceae</taxon>
        <taxon>Bacillus</taxon>
    </lineage>
</organism>
<evidence type="ECO:0000313" key="9">
    <source>
        <dbReference type="Proteomes" id="UP001197974"/>
    </source>
</evidence>
<feature type="domain" description="ABC-2 type transporter transmembrane" evidence="7">
    <location>
        <begin position="22"/>
        <end position="685"/>
    </location>
</feature>
<dbReference type="InterPro" id="IPR017501">
    <property type="entry name" value="Phage_infect_YhgE_C"/>
</dbReference>
<feature type="coiled-coil region" evidence="5">
    <location>
        <begin position="422"/>
        <end position="449"/>
    </location>
</feature>
<feature type="transmembrane region" description="Helical" evidence="6">
    <location>
        <begin position="581"/>
        <end position="603"/>
    </location>
</feature>
<reference evidence="8 9" key="1">
    <citation type="submission" date="2023-06" db="EMBL/GenBank/DDBJ databases">
        <title>Five Gram-positive bacteria isolated from mangrove sediments in Shenzhen, Guangdong, China.</title>
        <authorList>
            <person name="Yu S."/>
            <person name="Zheng W."/>
            <person name="Huang Y."/>
        </authorList>
    </citation>
    <scope>NUCLEOTIDE SEQUENCE [LARGE SCALE GENOMIC DNA]</scope>
    <source>
        <strain evidence="8 9">SaN35-3</strain>
    </source>
</reference>
<dbReference type="RefSeq" id="WP_226541280.1">
    <property type="nucleotide sequence ID" value="NZ_CP129013.1"/>
</dbReference>
<dbReference type="PANTHER" id="PTHR43077:SF10">
    <property type="entry name" value="TRANSPORT PERMEASE PROTEIN"/>
    <property type="match status" value="1"/>
</dbReference>
<dbReference type="InterPro" id="IPR017500">
    <property type="entry name" value="Phage_infect_YhgE_N"/>
</dbReference>
<keyword evidence="4 6" id="KW-0472">Membrane</keyword>
<comment type="subcellular location">
    <subcellularLocation>
        <location evidence="1">Membrane</location>
        <topology evidence="1">Multi-pass membrane protein</topology>
    </subcellularLocation>
</comment>
<keyword evidence="9" id="KW-1185">Reference proteome</keyword>
<evidence type="ECO:0000256" key="5">
    <source>
        <dbReference type="SAM" id="Coils"/>
    </source>
</evidence>
<evidence type="ECO:0000256" key="4">
    <source>
        <dbReference type="ARBA" id="ARBA00023136"/>
    </source>
</evidence>
<dbReference type="InterPro" id="IPR051328">
    <property type="entry name" value="T7SS_ABC-Transporter"/>
</dbReference>
<proteinExistence type="predicted"/>
<keyword evidence="3 6" id="KW-1133">Transmembrane helix</keyword>
<evidence type="ECO:0000313" key="8">
    <source>
        <dbReference type="EMBL" id="WLR41788.1"/>
    </source>
</evidence>
<dbReference type="Gene3D" id="1.10.287.1490">
    <property type="match status" value="1"/>
</dbReference>
<evidence type="ECO:0000256" key="1">
    <source>
        <dbReference type="ARBA" id="ARBA00004141"/>
    </source>
</evidence>
<evidence type="ECO:0000256" key="6">
    <source>
        <dbReference type="SAM" id="Phobius"/>
    </source>
</evidence>
<dbReference type="PANTHER" id="PTHR43077">
    <property type="entry name" value="TRANSPORT PERMEASE YVFS-RELATED"/>
    <property type="match status" value="1"/>
</dbReference>
<keyword evidence="2 6" id="KW-0812">Transmembrane</keyword>
<feature type="transmembrane region" description="Helical" evidence="6">
    <location>
        <begin position="548"/>
        <end position="569"/>
    </location>
</feature>
<dbReference type="NCBIfam" id="TIGR03062">
    <property type="entry name" value="pip_yhgE_Cterm"/>
    <property type="match status" value="1"/>
</dbReference>
<evidence type="ECO:0000256" key="3">
    <source>
        <dbReference type="ARBA" id="ARBA00022989"/>
    </source>
</evidence>
<dbReference type="Proteomes" id="UP001197974">
    <property type="component" value="Chromosome"/>
</dbReference>
<name>A0ABY9JTF7_9BACI</name>
<protein>
    <submittedName>
        <fullName evidence="8">YhgE/Pip domain-containing protein</fullName>
    </submittedName>
</protein>
<feature type="transmembrane region" description="Helical" evidence="6">
    <location>
        <begin position="515"/>
        <end position="536"/>
    </location>
</feature>
<accession>A0ABY9JTF7</accession>
<gene>
    <name evidence="8" type="ORF">LC087_13145</name>
</gene>
<dbReference type="NCBIfam" id="TIGR03061">
    <property type="entry name" value="pip_yhgE_Nterm"/>
    <property type="match status" value="1"/>
</dbReference>
<keyword evidence="5" id="KW-0175">Coiled coil</keyword>
<dbReference type="Gene3D" id="3.40.1710.10">
    <property type="entry name" value="abc type-2 transporter like domain"/>
    <property type="match status" value="1"/>
</dbReference>
<feature type="transmembrane region" description="Helical" evidence="6">
    <location>
        <begin position="21"/>
        <end position="38"/>
    </location>
</feature>